<evidence type="ECO:0000313" key="2">
    <source>
        <dbReference type="EMBL" id="MPM28790.1"/>
    </source>
</evidence>
<feature type="domain" description="HTH marR-type" evidence="1">
    <location>
        <begin position="1"/>
        <end position="144"/>
    </location>
</feature>
<dbReference type="SMART" id="SM00347">
    <property type="entry name" value="HTH_MARR"/>
    <property type="match status" value="1"/>
</dbReference>
<dbReference type="AlphaFoldDB" id="A0A644YK75"/>
<dbReference type="Pfam" id="PF12802">
    <property type="entry name" value="MarR_2"/>
    <property type="match status" value="1"/>
</dbReference>
<dbReference type="SUPFAM" id="SSF46785">
    <property type="entry name" value="Winged helix' DNA-binding domain"/>
    <property type="match status" value="1"/>
</dbReference>
<gene>
    <name evidence="2" type="ORF">SDC9_75318</name>
</gene>
<name>A0A644YK75_9ZZZZ</name>
<accession>A0A644YK75</accession>
<dbReference type="GO" id="GO:0003700">
    <property type="term" value="F:DNA-binding transcription factor activity"/>
    <property type="evidence" value="ECO:0007669"/>
    <property type="project" value="InterPro"/>
</dbReference>
<dbReference type="Gene3D" id="1.10.10.10">
    <property type="entry name" value="Winged helix-like DNA-binding domain superfamily/Winged helix DNA-binding domain"/>
    <property type="match status" value="1"/>
</dbReference>
<evidence type="ECO:0000259" key="1">
    <source>
        <dbReference type="PROSITE" id="PS50995"/>
    </source>
</evidence>
<sequence>MDEAAVKKIRSFNRYYTVWLEVMNKKYLGTVLPWPEARVIFDIYRHPGISATEVCGHLQMDKSYVSRILGKFEKQKRITREEVPGSKGTKKLWLTESGEKLALEIDQSGTKQIEAKLAPLDEETLSKLCGAMVFIENTLQKIDRREVKNDEP</sequence>
<dbReference type="InterPro" id="IPR036388">
    <property type="entry name" value="WH-like_DNA-bd_sf"/>
</dbReference>
<dbReference type="InterPro" id="IPR000835">
    <property type="entry name" value="HTH_MarR-typ"/>
</dbReference>
<dbReference type="InterPro" id="IPR036390">
    <property type="entry name" value="WH_DNA-bd_sf"/>
</dbReference>
<organism evidence="2">
    <name type="scientific">bioreactor metagenome</name>
    <dbReference type="NCBI Taxonomy" id="1076179"/>
    <lineage>
        <taxon>unclassified sequences</taxon>
        <taxon>metagenomes</taxon>
        <taxon>ecological metagenomes</taxon>
    </lineage>
</organism>
<dbReference type="EMBL" id="VSSQ01005347">
    <property type="protein sequence ID" value="MPM28790.1"/>
    <property type="molecule type" value="Genomic_DNA"/>
</dbReference>
<reference evidence="2" key="1">
    <citation type="submission" date="2019-08" db="EMBL/GenBank/DDBJ databases">
        <authorList>
            <person name="Kucharzyk K."/>
            <person name="Murdoch R.W."/>
            <person name="Higgins S."/>
            <person name="Loffler F."/>
        </authorList>
    </citation>
    <scope>NUCLEOTIDE SEQUENCE</scope>
</reference>
<protein>
    <recommendedName>
        <fullName evidence="1">HTH marR-type domain-containing protein</fullName>
    </recommendedName>
</protein>
<comment type="caution">
    <text evidence="2">The sequence shown here is derived from an EMBL/GenBank/DDBJ whole genome shotgun (WGS) entry which is preliminary data.</text>
</comment>
<proteinExistence type="predicted"/>
<dbReference type="PROSITE" id="PS50995">
    <property type="entry name" value="HTH_MARR_2"/>
    <property type="match status" value="1"/>
</dbReference>